<keyword evidence="1" id="KW-0175">Coiled coil</keyword>
<proteinExistence type="predicted"/>
<dbReference type="Proteomes" id="UP000271227">
    <property type="component" value="Unassembled WGS sequence"/>
</dbReference>
<dbReference type="AlphaFoldDB" id="A0A3M0CI29"/>
<organism evidence="4 5">
    <name type="scientific">Eilatimonas milleporae</name>
    <dbReference type="NCBI Taxonomy" id="911205"/>
    <lineage>
        <taxon>Bacteria</taxon>
        <taxon>Pseudomonadati</taxon>
        <taxon>Pseudomonadota</taxon>
        <taxon>Alphaproteobacteria</taxon>
        <taxon>Kordiimonadales</taxon>
        <taxon>Kordiimonadaceae</taxon>
        <taxon>Eilatimonas</taxon>
    </lineage>
</organism>
<accession>A0A3M0CI29</accession>
<comment type="caution">
    <text evidence="4">The sequence shown here is derived from an EMBL/GenBank/DDBJ whole genome shotgun (WGS) entry which is preliminary data.</text>
</comment>
<protein>
    <recommendedName>
        <fullName evidence="6">Apolipoprotein A1/A4/E domain-containing protein</fullName>
    </recommendedName>
</protein>
<feature type="region of interest" description="Disordered" evidence="2">
    <location>
        <begin position="30"/>
        <end position="55"/>
    </location>
</feature>
<feature type="coiled-coil region" evidence="1">
    <location>
        <begin position="529"/>
        <end position="592"/>
    </location>
</feature>
<feature type="coiled-coil region" evidence="1">
    <location>
        <begin position="738"/>
        <end position="790"/>
    </location>
</feature>
<sequence>MEQNGEGCFQGIYDAFIKAKGMTTANFDFPDAAEGKTGAPNTPEPEPEVAAKRTGGSRRLWPVTAAGAVSGLWLILTGWLLYRTGLNSVIGLPVTDLAALVAGVATPIAIAWLIALAFQRTDPLIERRVALAQHLHRAMSPVEAAEVRLAQLHKGIIKELDHIDAVADLASDRVKHLENRFQEQISNLFTATADAEARTSSIRDTLARERDAVSALVTNVEDRINGLEAQMGEIRARMAEAGEKAAETARDARSHLDESLGTLNDSSEDVAKRLADTGDLMDGKAKSLQQLAVDVELRLQSVGDFLHGGVEKLRKDVIGLEGRSAELSDHMKTQAHVLHELAELAAGESAKIENSLKAHVETVKSAAEEALSKTSDVNTQVSKQAGSMTDLVVGTVERAQSLLSEAGSAFAEHCERALETSRTIHERALAQADSAETQLAANSERLAELFDQNLARMTAHLNNAANEIERQMSALDNAGRTTGDSLETQANRLAENSASLAGAASDAAGTMEGVRSRMDEHQMALSEGLQETRRKLSHLEEDLRNERDALIATSDDAGNRLLEATERFAERARALSDAAETSEDRLDGARAKVGNLMRSLADEAEAAHERMVAVAGKFGNDSEGLREELSAAGRSLGAAADAFAGERGKIRQEAEKVVTRLNTAADGLSREVDRFAEGSMEAATRLDSASQTLMDETSRAREAMRHAVSDTKTELSAGLDELSTQATERVTFLKEEMQATLSRMLADYQETADTAEKEGAFLAVRLGREAEKIAEKAAQFIAQSAELEKRAAKSGKSDFTRTSKLLMESLHSLSIDIDKALSQDIPDSAWQAYLNGDRSIFIRRTLGRADRRVKKLIGEKFRGDTEFKEAATRYMRDFETMMERAMVGERDNTLSVTLISSDMGKLYVLLAQALKKMS</sequence>
<name>A0A3M0CI29_9PROT</name>
<evidence type="ECO:0000256" key="3">
    <source>
        <dbReference type="SAM" id="Phobius"/>
    </source>
</evidence>
<evidence type="ECO:0008006" key="6">
    <source>
        <dbReference type="Google" id="ProtNLM"/>
    </source>
</evidence>
<gene>
    <name evidence="4" type="ORF">BXY39_1629</name>
</gene>
<dbReference type="EMBL" id="REFR01000010">
    <property type="protein sequence ID" value="RMB08982.1"/>
    <property type="molecule type" value="Genomic_DNA"/>
</dbReference>
<feature type="coiled-coil region" evidence="1">
    <location>
        <begin position="217"/>
        <end position="244"/>
    </location>
</feature>
<keyword evidence="3" id="KW-0472">Membrane</keyword>
<feature type="transmembrane region" description="Helical" evidence="3">
    <location>
        <begin position="60"/>
        <end position="82"/>
    </location>
</feature>
<evidence type="ECO:0000256" key="1">
    <source>
        <dbReference type="SAM" id="Coils"/>
    </source>
</evidence>
<evidence type="ECO:0000313" key="4">
    <source>
        <dbReference type="EMBL" id="RMB08982.1"/>
    </source>
</evidence>
<evidence type="ECO:0000256" key="2">
    <source>
        <dbReference type="SAM" id="MobiDB-lite"/>
    </source>
</evidence>
<feature type="coiled-coil region" evidence="1">
    <location>
        <begin position="432"/>
        <end position="481"/>
    </location>
</feature>
<reference evidence="4 5" key="1">
    <citation type="submission" date="2018-10" db="EMBL/GenBank/DDBJ databases">
        <title>Genomic Encyclopedia of Archaeal and Bacterial Type Strains, Phase II (KMG-II): from individual species to whole genera.</title>
        <authorList>
            <person name="Goeker M."/>
        </authorList>
    </citation>
    <scope>NUCLEOTIDE SEQUENCE [LARGE SCALE GENOMIC DNA]</scope>
    <source>
        <strain evidence="4 5">DSM 25217</strain>
    </source>
</reference>
<evidence type="ECO:0000313" key="5">
    <source>
        <dbReference type="Proteomes" id="UP000271227"/>
    </source>
</evidence>
<feature type="transmembrane region" description="Helical" evidence="3">
    <location>
        <begin position="97"/>
        <end position="118"/>
    </location>
</feature>
<keyword evidence="5" id="KW-1185">Reference proteome</keyword>
<keyword evidence="3" id="KW-0812">Transmembrane</keyword>
<dbReference type="InParanoid" id="A0A3M0CI29"/>
<keyword evidence="3" id="KW-1133">Transmembrane helix</keyword>